<evidence type="ECO:0000313" key="2">
    <source>
        <dbReference type="EMBL" id="GER92450.1"/>
    </source>
</evidence>
<feature type="coiled-coil region" evidence="1">
    <location>
        <begin position="14"/>
        <end position="75"/>
    </location>
</feature>
<protein>
    <submittedName>
        <fullName evidence="2">Uncharacterized protein</fullName>
    </submittedName>
</protein>
<organism evidence="2">
    <name type="scientific">hot springs metagenome</name>
    <dbReference type="NCBI Taxonomy" id="433727"/>
    <lineage>
        <taxon>unclassified sequences</taxon>
        <taxon>metagenomes</taxon>
        <taxon>ecological metagenomes</taxon>
    </lineage>
</organism>
<proteinExistence type="predicted"/>
<sequence>MSNKSNKNLDDMSIDELKKELEFVKECMEDEEQILNFMLHKTSLHLGGAEVKAMQEEYEENRSEYLERIKEIESLIRQKGHVDSL</sequence>
<evidence type="ECO:0000256" key="1">
    <source>
        <dbReference type="SAM" id="Coils"/>
    </source>
</evidence>
<dbReference type="EMBL" id="BLAB01000001">
    <property type="protein sequence ID" value="GER92450.1"/>
    <property type="molecule type" value="Genomic_DNA"/>
</dbReference>
<comment type="caution">
    <text evidence="2">The sequence shown here is derived from an EMBL/GenBank/DDBJ whole genome shotgun (WGS) entry which is preliminary data.</text>
</comment>
<accession>A0A5J4L0W1</accession>
<dbReference type="AlphaFoldDB" id="A0A5J4L0W1"/>
<reference evidence="2" key="1">
    <citation type="submission" date="2019-10" db="EMBL/GenBank/DDBJ databases">
        <title>Metagenomic sequencing of thiosulfate-disproportionating enrichment culture.</title>
        <authorList>
            <person name="Umezawa K."/>
            <person name="Kojima H."/>
            <person name="Fukui M."/>
        </authorList>
    </citation>
    <scope>NUCLEOTIDE SEQUENCE</scope>
    <source>
        <strain evidence="2">45J</strain>
    </source>
</reference>
<keyword evidence="1" id="KW-0175">Coiled coil</keyword>
<gene>
    <name evidence="2" type="ORF">A45J_0166</name>
</gene>
<name>A0A5J4L0W1_9ZZZZ</name>